<reference evidence="5" key="1">
    <citation type="submission" date="2021-10" db="EMBL/GenBank/DDBJ databases">
        <title>Tropical sea cucumber genome reveals ecological adaptation and Cuvierian tubules defense mechanism.</title>
        <authorList>
            <person name="Chen T."/>
        </authorList>
    </citation>
    <scope>NUCLEOTIDE SEQUENCE</scope>
    <source>
        <strain evidence="5">Nanhai2018</strain>
        <tissue evidence="5">Muscle</tissue>
    </source>
</reference>
<evidence type="ECO:0000256" key="3">
    <source>
        <dbReference type="SAM" id="SignalP"/>
    </source>
</evidence>
<dbReference type="PANTHER" id="PTHR43681">
    <property type="entry name" value="TRANSMEMBRANE GTPASE FZO"/>
    <property type="match status" value="1"/>
</dbReference>
<dbReference type="InterPro" id="IPR030381">
    <property type="entry name" value="G_DYNAMIN_dom"/>
</dbReference>
<protein>
    <submittedName>
        <fullName evidence="5">Sarcalumenin</fullName>
    </submittedName>
</protein>
<dbReference type="Gene3D" id="3.40.50.300">
    <property type="entry name" value="P-loop containing nucleotide triphosphate hydrolases"/>
    <property type="match status" value="1"/>
</dbReference>
<dbReference type="InterPro" id="IPR027417">
    <property type="entry name" value="P-loop_NTPase"/>
</dbReference>
<sequence length="496" mass="56967">MIVKKIKTYLVCGFVNFLLLLRQQADAENASTESRELYRSRSHIDEILKLQSEEAAPYHKLLPEFTSQLKKIYHEDIKPMEDAYKFNNFREIGYSGISDAELDAKPMILFLGPWSGGKTSIINYFVGADKPHRLQTGAEPVTSEFTILMHGEEYNKIEGLVLVTDSSKPFGSLEKYGKGFMEHFTGIQMPSKILEKVTFVDTPGIIENRKQQERGYPFNEVSDWFIQRADLILVVFDPTKLDIGTELESIFDRLKGHESQIRIIFNKADNIKPQELMRVYGALFWSLAPLIQVTEPPKVYVGSFWDEPFKPGTYKDLFLEEEKALLTDINNVIINNLEHKVATMRKRAITVRIHALLLDRFRATFEENKPWFGGTEKVWKDILEWPGNFSINQSVTAQPNVSRYDIPDLKIYQEFFKIHDVNSFKPLASQCSIFGRGCFLDKIQDAIFDKLPRLLSSIKTKARDICDVNGDCTGEQKHSLWKKPPSLIGNIVKSFT</sequence>
<keyword evidence="2" id="KW-0472">Membrane</keyword>
<dbReference type="Gene3D" id="1.10.268.20">
    <property type="match status" value="1"/>
</dbReference>
<feature type="domain" description="Dynamin-type G" evidence="4">
    <location>
        <begin position="102"/>
        <end position="342"/>
    </location>
</feature>
<dbReference type="OrthoDB" id="422720at2759"/>
<comment type="subcellular location">
    <subcellularLocation>
        <location evidence="1">Endomembrane system</location>
        <topology evidence="1">Peripheral membrane protein</topology>
    </subcellularLocation>
</comment>
<dbReference type="InterPro" id="IPR051943">
    <property type="entry name" value="TRAFAC_Dynamin-like_GTPase"/>
</dbReference>
<evidence type="ECO:0000313" key="6">
    <source>
        <dbReference type="Proteomes" id="UP001152320"/>
    </source>
</evidence>
<evidence type="ECO:0000256" key="1">
    <source>
        <dbReference type="ARBA" id="ARBA00004184"/>
    </source>
</evidence>
<gene>
    <name evidence="5" type="ORF">HOLleu_43579</name>
</gene>
<dbReference type="InterPro" id="IPR045063">
    <property type="entry name" value="Dynamin_N"/>
</dbReference>
<keyword evidence="3" id="KW-0732">Signal</keyword>
<name>A0A9Q0YGT3_HOLLE</name>
<evidence type="ECO:0000259" key="4">
    <source>
        <dbReference type="PROSITE" id="PS51718"/>
    </source>
</evidence>
<dbReference type="Pfam" id="PF00350">
    <property type="entry name" value="Dynamin_N"/>
    <property type="match status" value="1"/>
</dbReference>
<dbReference type="PROSITE" id="PS51718">
    <property type="entry name" value="G_DYNAMIN_2"/>
    <property type="match status" value="1"/>
</dbReference>
<dbReference type="Pfam" id="PF16880">
    <property type="entry name" value="EHD_N"/>
    <property type="match status" value="1"/>
</dbReference>
<keyword evidence="6" id="KW-1185">Reference proteome</keyword>
<dbReference type="SUPFAM" id="SSF52540">
    <property type="entry name" value="P-loop containing nucleoside triphosphate hydrolases"/>
    <property type="match status" value="1"/>
</dbReference>
<dbReference type="GO" id="GO:0005525">
    <property type="term" value="F:GTP binding"/>
    <property type="evidence" value="ECO:0007669"/>
    <property type="project" value="InterPro"/>
</dbReference>
<dbReference type="PANTHER" id="PTHR43681:SF1">
    <property type="entry name" value="SARCALUMENIN"/>
    <property type="match status" value="1"/>
</dbReference>
<feature type="chain" id="PRO_5040304033" evidence="3">
    <location>
        <begin position="28"/>
        <end position="496"/>
    </location>
</feature>
<organism evidence="5 6">
    <name type="scientific">Holothuria leucospilota</name>
    <name type="common">Black long sea cucumber</name>
    <name type="synonym">Mertensiothuria leucospilota</name>
    <dbReference type="NCBI Taxonomy" id="206669"/>
    <lineage>
        <taxon>Eukaryota</taxon>
        <taxon>Metazoa</taxon>
        <taxon>Echinodermata</taxon>
        <taxon>Eleutherozoa</taxon>
        <taxon>Echinozoa</taxon>
        <taxon>Holothuroidea</taxon>
        <taxon>Aspidochirotacea</taxon>
        <taxon>Aspidochirotida</taxon>
        <taxon>Holothuriidae</taxon>
        <taxon>Holothuria</taxon>
    </lineage>
</organism>
<dbReference type="CDD" id="cd09913">
    <property type="entry name" value="EHD"/>
    <property type="match status" value="1"/>
</dbReference>
<evidence type="ECO:0000313" key="5">
    <source>
        <dbReference type="EMBL" id="KAJ8018436.1"/>
    </source>
</evidence>
<dbReference type="Proteomes" id="UP001152320">
    <property type="component" value="Unassembled WGS sequence"/>
</dbReference>
<dbReference type="InterPro" id="IPR031692">
    <property type="entry name" value="EHD_N"/>
</dbReference>
<proteinExistence type="predicted"/>
<evidence type="ECO:0000256" key="2">
    <source>
        <dbReference type="ARBA" id="ARBA00023136"/>
    </source>
</evidence>
<dbReference type="AlphaFoldDB" id="A0A9Q0YGT3"/>
<comment type="caution">
    <text evidence="5">The sequence shown here is derived from an EMBL/GenBank/DDBJ whole genome shotgun (WGS) entry which is preliminary data.</text>
</comment>
<dbReference type="EMBL" id="JAIZAY010000368">
    <property type="protein sequence ID" value="KAJ8018436.1"/>
    <property type="molecule type" value="Genomic_DNA"/>
</dbReference>
<accession>A0A9Q0YGT3</accession>
<feature type="signal peptide" evidence="3">
    <location>
        <begin position="1"/>
        <end position="27"/>
    </location>
</feature>
<dbReference type="GO" id="GO:0012505">
    <property type="term" value="C:endomembrane system"/>
    <property type="evidence" value="ECO:0007669"/>
    <property type="project" value="UniProtKB-SubCell"/>
</dbReference>